<evidence type="ECO:0000313" key="2">
    <source>
        <dbReference type="EMBL" id="OBS10805.1"/>
    </source>
</evidence>
<dbReference type="InterPro" id="IPR009057">
    <property type="entry name" value="Homeodomain-like_sf"/>
</dbReference>
<reference evidence="2 3" key="1">
    <citation type="journal article" date="2014" name="Genome Announc.">
        <title>Draft Genome Sequence of the Iron-Oxidizing, Acidophilic, and Halotolerant 'Thiobacillus prosperus' Type Strain DSM 5130.</title>
        <authorList>
            <person name="Ossandon F.J."/>
            <person name="Cardenas J.P."/>
            <person name="Corbett M."/>
            <person name="Quatrini R."/>
            <person name="Holmes D.S."/>
            <person name="Watkin E."/>
        </authorList>
    </citation>
    <scope>NUCLEOTIDE SEQUENCE [LARGE SCALE GENOMIC DNA]</scope>
    <source>
        <strain evidence="2 3">DSM 5130</strain>
    </source>
</reference>
<dbReference type="Proteomes" id="UP000029273">
    <property type="component" value="Unassembled WGS sequence"/>
</dbReference>
<name>A0A1A6C8D0_9GAMM</name>
<accession>A0A1A6C8D0</accession>
<dbReference type="EMBL" id="JQSG02000001">
    <property type="protein sequence ID" value="OBS10805.1"/>
    <property type="molecule type" value="Genomic_DNA"/>
</dbReference>
<dbReference type="SUPFAM" id="SSF46689">
    <property type="entry name" value="Homeodomain-like"/>
    <property type="match status" value="1"/>
</dbReference>
<comment type="caution">
    <text evidence="2">The sequence shown here is derived from an EMBL/GenBank/DDBJ whole genome shotgun (WGS) entry which is preliminary data.</text>
</comment>
<organism evidence="2 3">
    <name type="scientific">Acidihalobacter prosperus</name>
    <dbReference type="NCBI Taxonomy" id="160660"/>
    <lineage>
        <taxon>Bacteria</taxon>
        <taxon>Pseudomonadati</taxon>
        <taxon>Pseudomonadota</taxon>
        <taxon>Gammaproteobacteria</taxon>
        <taxon>Chromatiales</taxon>
        <taxon>Ectothiorhodospiraceae</taxon>
        <taxon>Acidihalobacter</taxon>
    </lineage>
</organism>
<evidence type="ECO:0000259" key="1">
    <source>
        <dbReference type="Pfam" id="PF08765"/>
    </source>
</evidence>
<proteinExistence type="predicted"/>
<dbReference type="Pfam" id="PF08765">
    <property type="entry name" value="Mor"/>
    <property type="match status" value="1"/>
</dbReference>
<dbReference type="AlphaFoldDB" id="A0A1A6C8D0"/>
<protein>
    <recommendedName>
        <fullName evidence="1">Mor transcription activator domain-containing protein</fullName>
    </recommendedName>
</protein>
<keyword evidence="3" id="KW-1185">Reference proteome</keyword>
<gene>
    <name evidence="2" type="ORF">Thpro_020521</name>
</gene>
<feature type="domain" description="Mor transcription activator" evidence="1">
    <location>
        <begin position="41"/>
        <end position="117"/>
    </location>
</feature>
<sequence>MQELVELIGIDAALAIVQERGGIRLCVPRNAREDHWLVPLIGLDALRALVAHYDGEEIDVPRCASAIRAARERQIAAELEHDSVARVARRHAYTERGIRKLRRRLEARGDIEDAQGDLF</sequence>
<evidence type="ECO:0000313" key="3">
    <source>
        <dbReference type="Proteomes" id="UP000029273"/>
    </source>
</evidence>
<dbReference type="InterPro" id="IPR014875">
    <property type="entry name" value="Mor_transcription_activator"/>
</dbReference>